<sequence length="271" mass="28093">MSEAKPTTPVTARPAATVLLLRDGPAGPEIFMVVRHREIEFAAGALVFPGGSVDAADAEIAAALGSGDPLAAFRVAAIREAFEESGLLLARTDSGIALDPTQGAAIAAAHRDALNAGSRGFAALLQAEGLRPDIDALVPFAHWVTPADLSKRFDTHFFLAPAPGGHAATHDGREAVDSIWITPGQALAEAEAGQRTLLFPTRLNLLRLAEAQSLGDAMSLAAGRPVVTVQPVLEVDAEGRKMLRIPVEAGYGGPLFPAGVRAMVPKVRPAG</sequence>
<keyword evidence="6" id="KW-0464">Manganese</keyword>
<evidence type="ECO:0000313" key="9">
    <source>
        <dbReference type="Proteomes" id="UP000606490"/>
    </source>
</evidence>
<reference evidence="8 9" key="1">
    <citation type="submission" date="2021-01" db="EMBL/GenBank/DDBJ databases">
        <title>Belnapia mucosa sp. nov. and Belnapia arida sp. nov., isolated from the Tabernas Desert (Almeria, Spain).</title>
        <authorList>
            <person name="Molina-Menor E."/>
            <person name="Vidal-Verdu A."/>
            <person name="Calonge A."/>
            <person name="Satari L."/>
            <person name="Pereto Magraner J."/>
            <person name="Porcar Miralles M."/>
        </authorList>
    </citation>
    <scope>NUCLEOTIDE SEQUENCE [LARGE SCALE GENOMIC DNA]</scope>
    <source>
        <strain evidence="8 9">T6</strain>
    </source>
</reference>
<dbReference type="Proteomes" id="UP000606490">
    <property type="component" value="Unassembled WGS sequence"/>
</dbReference>
<dbReference type="CDD" id="cd18870">
    <property type="entry name" value="NUDIX_AcylCoAdiphos_Nudt19"/>
    <property type="match status" value="1"/>
</dbReference>
<evidence type="ECO:0000256" key="4">
    <source>
        <dbReference type="ARBA" id="ARBA00022801"/>
    </source>
</evidence>
<dbReference type="PANTHER" id="PTHR12318:SF0">
    <property type="entry name" value="ACYL-COENZYME A DIPHOSPHATASE NUDT19"/>
    <property type="match status" value="1"/>
</dbReference>
<dbReference type="InterPro" id="IPR015797">
    <property type="entry name" value="NUDIX_hydrolase-like_dom_sf"/>
</dbReference>
<dbReference type="EMBL" id="JAEUXJ010000001">
    <property type="protein sequence ID" value="MBL6453796.1"/>
    <property type="molecule type" value="Genomic_DNA"/>
</dbReference>
<dbReference type="PROSITE" id="PS51462">
    <property type="entry name" value="NUDIX"/>
    <property type="match status" value="1"/>
</dbReference>
<organism evidence="8 9">
    <name type="scientific">Belnapia mucosa</name>
    <dbReference type="NCBI Taxonomy" id="2804532"/>
    <lineage>
        <taxon>Bacteria</taxon>
        <taxon>Pseudomonadati</taxon>
        <taxon>Pseudomonadota</taxon>
        <taxon>Alphaproteobacteria</taxon>
        <taxon>Acetobacterales</taxon>
        <taxon>Roseomonadaceae</taxon>
        <taxon>Belnapia</taxon>
    </lineage>
</organism>
<protein>
    <submittedName>
        <fullName evidence="8">NUDIX hydrolase</fullName>
    </submittedName>
</protein>
<keyword evidence="9" id="KW-1185">Reference proteome</keyword>
<dbReference type="Gene3D" id="3.90.79.10">
    <property type="entry name" value="Nucleoside Triphosphate Pyrophosphohydrolase"/>
    <property type="match status" value="1"/>
</dbReference>
<accession>A0ABS1UWE5</accession>
<gene>
    <name evidence="8" type="ORF">JMJ55_00590</name>
</gene>
<name>A0ABS1UWE5_9PROT</name>
<evidence type="ECO:0000256" key="5">
    <source>
        <dbReference type="ARBA" id="ARBA00022842"/>
    </source>
</evidence>
<comment type="caution">
    <text evidence="8">The sequence shown here is derived from an EMBL/GenBank/DDBJ whole genome shotgun (WGS) entry which is preliminary data.</text>
</comment>
<dbReference type="SUPFAM" id="SSF55811">
    <property type="entry name" value="Nudix"/>
    <property type="match status" value="1"/>
</dbReference>
<comment type="cofactor">
    <cofactor evidence="1">
        <name>Mn(2+)</name>
        <dbReference type="ChEBI" id="CHEBI:29035"/>
    </cofactor>
</comment>
<proteinExistence type="predicted"/>
<evidence type="ECO:0000313" key="8">
    <source>
        <dbReference type="EMBL" id="MBL6453796.1"/>
    </source>
</evidence>
<dbReference type="InterPro" id="IPR039121">
    <property type="entry name" value="NUDT19"/>
</dbReference>
<dbReference type="InterPro" id="IPR000086">
    <property type="entry name" value="NUDIX_hydrolase_dom"/>
</dbReference>
<dbReference type="RefSeq" id="WP_202823547.1">
    <property type="nucleotide sequence ID" value="NZ_JAEUXJ010000001.1"/>
</dbReference>
<comment type="cofactor">
    <cofactor evidence="2">
        <name>Mg(2+)</name>
        <dbReference type="ChEBI" id="CHEBI:18420"/>
    </cofactor>
</comment>
<dbReference type="PANTHER" id="PTHR12318">
    <property type="entry name" value="TESTOSTERONE-REGULATED PROTEIN RP2"/>
    <property type="match status" value="1"/>
</dbReference>
<keyword evidence="5" id="KW-0460">Magnesium</keyword>
<evidence type="ECO:0000256" key="2">
    <source>
        <dbReference type="ARBA" id="ARBA00001946"/>
    </source>
</evidence>
<keyword evidence="4 8" id="KW-0378">Hydrolase</keyword>
<evidence type="ECO:0000256" key="1">
    <source>
        <dbReference type="ARBA" id="ARBA00001936"/>
    </source>
</evidence>
<evidence type="ECO:0000259" key="7">
    <source>
        <dbReference type="PROSITE" id="PS51462"/>
    </source>
</evidence>
<feature type="domain" description="Nudix hydrolase" evidence="7">
    <location>
        <begin position="11"/>
        <end position="203"/>
    </location>
</feature>
<evidence type="ECO:0000256" key="6">
    <source>
        <dbReference type="ARBA" id="ARBA00023211"/>
    </source>
</evidence>
<keyword evidence="3" id="KW-0479">Metal-binding</keyword>
<evidence type="ECO:0000256" key="3">
    <source>
        <dbReference type="ARBA" id="ARBA00022723"/>
    </source>
</evidence>
<dbReference type="GO" id="GO:0016787">
    <property type="term" value="F:hydrolase activity"/>
    <property type="evidence" value="ECO:0007669"/>
    <property type="project" value="UniProtKB-KW"/>
</dbReference>